<keyword evidence="4 8" id="KW-0378">Hydrolase</keyword>
<dbReference type="EMBL" id="JACHMC010000001">
    <property type="protein sequence ID" value="MBB4882795.1"/>
    <property type="molecule type" value="Genomic_DNA"/>
</dbReference>
<evidence type="ECO:0000256" key="6">
    <source>
        <dbReference type="ARBA" id="ARBA00023125"/>
    </source>
</evidence>
<keyword evidence="3" id="KW-0227">DNA damage</keyword>
<dbReference type="GO" id="GO:0003697">
    <property type="term" value="F:single-stranded DNA binding"/>
    <property type="evidence" value="ECO:0007669"/>
    <property type="project" value="InterPro"/>
</dbReference>
<dbReference type="PANTHER" id="PTHR13604">
    <property type="entry name" value="DC12-RELATED"/>
    <property type="match status" value="1"/>
</dbReference>
<evidence type="ECO:0000313" key="10">
    <source>
        <dbReference type="Proteomes" id="UP000560081"/>
    </source>
</evidence>
<reference evidence="9 10" key="1">
    <citation type="submission" date="2020-08" db="EMBL/GenBank/DDBJ databases">
        <title>Sequencing the genomes of 1000 actinobacteria strains.</title>
        <authorList>
            <person name="Klenk H.-P."/>
        </authorList>
    </citation>
    <scope>NUCLEOTIDE SEQUENCE [LARGE SCALE GENOMIC DNA]</scope>
    <source>
        <strain evidence="9 10">DSM 19079</strain>
    </source>
</reference>
<dbReference type="SUPFAM" id="SSF143081">
    <property type="entry name" value="BB1717-like"/>
    <property type="match status" value="1"/>
</dbReference>
<comment type="similarity">
    <text evidence="1 8">Belongs to the SOS response-associated peptidase family.</text>
</comment>
<dbReference type="GO" id="GO:0008233">
    <property type="term" value="F:peptidase activity"/>
    <property type="evidence" value="ECO:0007669"/>
    <property type="project" value="UniProtKB-KW"/>
</dbReference>
<dbReference type="Pfam" id="PF02586">
    <property type="entry name" value="SRAP"/>
    <property type="match status" value="1"/>
</dbReference>
<dbReference type="InterPro" id="IPR003738">
    <property type="entry name" value="SRAP"/>
</dbReference>
<dbReference type="Gene3D" id="3.90.1680.10">
    <property type="entry name" value="SOS response associated peptidase-like"/>
    <property type="match status" value="1"/>
</dbReference>
<dbReference type="GO" id="GO:0016829">
    <property type="term" value="F:lyase activity"/>
    <property type="evidence" value="ECO:0007669"/>
    <property type="project" value="UniProtKB-KW"/>
</dbReference>
<protein>
    <recommendedName>
        <fullName evidence="8">Abasic site processing protein</fullName>
        <ecNumber evidence="8">3.4.-.-</ecNumber>
    </recommendedName>
</protein>
<evidence type="ECO:0000256" key="3">
    <source>
        <dbReference type="ARBA" id="ARBA00022763"/>
    </source>
</evidence>
<evidence type="ECO:0000256" key="7">
    <source>
        <dbReference type="ARBA" id="ARBA00023239"/>
    </source>
</evidence>
<evidence type="ECO:0000313" key="9">
    <source>
        <dbReference type="EMBL" id="MBB4882795.1"/>
    </source>
</evidence>
<sequence>MCGRYVMARAAGDLVALGGGELPDGGLELRPNWNVAPTADVPILVERVLDGAGAGGGGAVRRELHVARWGLVPPWAKELAVGSRAFNARSETVTSKPTFRSAVRARRCAVPVQGYYEWKAPEPGSKGPDGKAAQKQPYYVHPAGAGDGEGPVIWFAGLYEWWKDPEADARGQDPWVLSASILTMDSPSDDDADPVLAQLGDLHDRLPVPLSPEAMDAWLEPVKLGSAEEAEARVAEVTGQAFDIARGWALRPVGRAVGSVRNNGPELIEELGEQQGTLL</sequence>
<proteinExistence type="inferred from homology"/>
<dbReference type="Proteomes" id="UP000560081">
    <property type="component" value="Unassembled WGS sequence"/>
</dbReference>
<keyword evidence="2 8" id="KW-0645">Protease</keyword>
<dbReference type="PANTHER" id="PTHR13604:SF0">
    <property type="entry name" value="ABASIC SITE PROCESSING PROTEIN HMCES"/>
    <property type="match status" value="1"/>
</dbReference>
<dbReference type="EC" id="3.4.-.-" evidence="8"/>
<evidence type="ECO:0000256" key="2">
    <source>
        <dbReference type="ARBA" id="ARBA00022670"/>
    </source>
</evidence>
<accession>A0A4Y8X425</accession>
<gene>
    <name evidence="9" type="ORF">BJ976_001146</name>
</gene>
<dbReference type="AlphaFoldDB" id="A0A4Y8X425"/>
<evidence type="ECO:0000256" key="5">
    <source>
        <dbReference type="ARBA" id="ARBA00023124"/>
    </source>
</evidence>
<comment type="caution">
    <text evidence="9">The sequence shown here is derived from an EMBL/GenBank/DDBJ whole genome shotgun (WGS) entry which is preliminary data.</text>
</comment>
<evidence type="ECO:0000256" key="1">
    <source>
        <dbReference type="ARBA" id="ARBA00008136"/>
    </source>
</evidence>
<keyword evidence="7" id="KW-0456">Lyase</keyword>
<dbReference type="GO" id="GO:0006508">
    <property type="term" value="P:proteolysis"/>
    <property type="evidence" value="ECO:0007669"/>
    <property type="project" value="UniProtKB-KW"/>
</dbReference>
<evidence type="ECO:0000256" key="8">
    <source>
        <dbReference type="RuleBase" id="RU364100"/>
    </source>
</evidence>
<name>A0A4Y8X425_9MICC</name>
<dbReference type="InterPro" id="IPR036590">
    <property type="entry name" value="SRAP-like"/>
</dbReference>
<dbReference type="GO" id="GO:0106300">
    <property type="term" value="P:protein-DNA covalent cross-linking repair"/>
    <property type="evidence" value="ECO:0007669"/>
    <property type="project" value="InterPro"/>
</dbReference>
<dbReference type="OrthoDB" id="9782620at2"/>
<dbReference type="RefSeq" id="WP_135027783.1">
    <property type="nucleotide sequence ID" value="NZ_BMLA01000001.1"/>
</dbReference>
<keyword evidence="10" id="KW-1185">Reference proteome</keyword>
<keyword evidence="6" id="KW-0238">DNA-binding</keyword>
<keyword evidence="5" id="KW-0190">Covalent protein-DNA linkage</keyword>
<evidence type="ECO:0000256" key="4">
    <source>
        <dbReference type="ARBA" id="ARBA00022801"/>
    </source>
</evidence>
<organism evidence="9 10">
    <name type="scientific">Micrococcus flavus</name>
    <dbReference type="NCBI Taxonomy" id="384602"/>
    <lineage>
        <taxon>Bacteria</taxon>
        <taxon>Bacillati</taxon>
        <taxon>Actinomycetota</taxon>
        <taxon>Actinomycetes</taxon>
        <taxon>Micrococcales</taxon>
        <taxon>Micrococcaceae</taxon>
        <taxon>Micrococcus</taxon>
    </lineage>
</organism>